<feature type="domain" description="HipA N-terminal subdomain 1" evidence="5">
    <location>
        <begin position="12"/>
        <end position="116"/>
    </location>
</feature>
<keyword evidence="2" id="KW-0808">Transferase</keyword>
<dbReference type="Pfam" id="PF13657">
    <property type="entry name" value="Couple_hipA"/>
    <property type="match status" value="1"/>
</dbReference>
<proteinExistence type="inferred from homology"/>
<dbReference type="InterPro" id="IPR052028">
    <property type="entry name" value="HipA_Ser/Thr_kinase"/>
</dbReference>
<dbReference type="NCBIfam" id="TIGR03071">
    <property type="entry name" value="couple_hipA"/>
    <property type="match status" value="1"/>
</dbReference>
<dbReference type="InterPro" id="IPR012893">
    <property type="entry name" value="HipA-like_C"/>
</dbReference>
<dbReference type="EMBL" id="JADOBI010000003">
    <property type="protein sequence ID" value="MBF7979439.1"/>
    <property type="molecule type" value="Genomic_DNA"/>
</dbReference>
<dbReference type="Gene3D" id="1.10.1070.20">
    <property type="match status" value="1"/>
</dbReference>
<protein>
    <submittedName>
        <fullName evidence="6">Type II toxin-antitoxin system HipA family toxin</fullName>
    </submittedName>
</protein>
<name>A0ABS0E837_9GAMM</name>
<evidence type="ECO:0000256" key="2">
    <source>
        <dbReference type="ARBA" id="ARBA00022679"/>
    </source>
</evidence>
<dbReference type="RefSeq" id="WP_195813665.1">
    <property type="nucleotide sequence ID" value="NZ_JADOBI010000003.1"/>
</dbReference>
<evidence type="ECO:0000259" key="5">
    <source>
        <dbReference type="Pfam" id="PF13657"/>
    </source>
</evidence>
<feature type="domain" description="HipA-like C-terminal" evidence="4">
    <location>
        <begin position="150"/>
        <end position="389"/>
    </location>
</feature>
<evidence type="ECO:0000256" key="1">
    <source>
        <dbReference type="ARBA" id="ARBA00010164"/>
    </source>
</evidence>
<organism evidence="6 7">
    <name type="scientific">Rahnella laticis</name>
    <dbReference type="NCBI Taxonomy" id="2787622"/>
    <lineage>
        <taxon>Bacteria</taxon>
        <taxon>Pseudomonadati</taxon>
        <taxon>Pseudomonadota</taxon>
        <taxon>Gammaproteobacteria</taxon>
        <taxon>Enterobacterales</taxon>
        <taxon>Yersiniaceae</taxon>
        <taxon>Rahnella</taxon>
    </lineage>
</organism>
<dbReference type="InterPro" id="IPR017508">
    <property type="entry name" value="HipA_N1"/>
</dbReference>
<sequence length="419" mass="47022">MSNTTESVEALALYLHDQQIGVLAHYSGSRNILTFDPAYAALPESVRPVFTLTQKSHPDYLRQPLISTLRLPPVLSNLLPEGAMRAWLALELKTHRDSEFPLLAYTAKNLPGALSVRALPLGEMPAWAKASRDNRLVPVQIEVHRLANKFSLAGVQLKFSAFREGGRFNISADVDGDSWIIKTPSVVHPSLAENEFTSMTLAEMAGVDIPEVKLTALSDITNLPDIRLPDEAFAYSIKRFDRGPAGRIHSEDFAQIFEVYAHEKYVRYNYEQIAALLYRVGSAGLEDVQQMARRLLVNILLGNGDAHLKNWSVIYPDGLNARLSPAYDIVSTRVYMQDEEGVALNMAKEKRWAVIGFSTFEKWANRIGISWPAIKVHLDDVLSIARHEWSDRLETLPMSAGHKVILRKHWASLSPDFRL</sequence>
<dbReference type="Proteomes" id="UP000636811">
    <property type="component" value="Unassembled WGS sequence"/>
</dbReference>
<gene>
    <name evidence="6" type="ORF">IV433_08425</name>
</gene>
<keyword evidence="7" id="KW-1185">Reference proteome</keyword>
<dbReference type="PANTHER" id="PTHR37419:SF1">
    <property type="entry name" value="SERINE_THREONINE-PROTEIN KINASE TOXIN HIPA"/>
    <property type="match status" value="1"/>
</dbReference>
<evidence type="ECO:0000313" key="7">
    <source>
        <dbReference type="Proteomes" id="UP000636811"/>
    </source>
</evidence>
<keyword evidence="3" id="KW-0418">Kinase</keyword>
<comment type="similarity">
    <text evidence="1">Belongs to the HipA Ser/Thr kinase family.</text>
</comment>
<evidence type="ECO:0000256" key="3">
    <source>
        <dbReference type="ARBA" id="ARBA00022777"/>
    </source>
</evidence>
<accession>A0ABS0E837</accession>
<reference evidence="6 7" key="1">
    <citation type="submission" date="2020-11" db="EMBL/GenBank/DDBJ databases">
        <title>Taxonomic investigation of Rahnella strains.</title>
        <authorList>
            <person name="Lee S.D."/>
        </authorList>
    </citation>
    <scope>NUCLEOTIDE SEQUENCE [LARGE SCALE GENOMIC DNA]</scope>
    <source>
        <strain evidence="6 7">SAP-17</strain>
    </source>
</reference>
<comment type="caution">
    <text evidence="6">The sequence shown here is derived from an EMBL/GenBank/DDBJ whole genome shotgun (WGS) entry which is preliminary data.</text>
</comment>
<dbReference type="PANTHER" id="PTHR37419">
    <property type="entry name" value="SERINE/THREONINE-PROTEIN KINASE TOXIN HIPA"/>
    <property type="match status" value="1"/>
</dbReference>
<dbReference type="Pfam" id="PF07804">
    <property type="entry name" value="HipA_C"/>
    <property type="match status" value="1"/>
</dbReference>
<evidence type="ECO:0000259" key="4">
    <source>
        <dbReference type="Pfam" id="PF07804"/>
    </source>
</evidence>
<evidence type="ECO:0000313" key="6">
    <source>
        <dbReference type="EMBL" id="MBF7979439.1"/>
    </source>
</evidence>